<comment type="caution">
    <text evidence="2">The sequence shown here is derived from an EMBL/GenBank/DDBJ whole genome shotgun (WGS) entry which is preliminary data.</text>
</comment>
<dbReference type="InterPro" id="IPR052744">
    <property type="entry name" value="GPAT/DAPAT"/>
</dbReference>
<dbReference type="PANTHER" id="PTHR31605:SF0">
    <property type="entry name" value="GLYCEROL-3-PHOSPHATE O-ACYLTRANSFERASE 1"/>
    <property type="match status" value="1"/>
</dbReference>
<name>A0A0M0JC31_9EUKA</name>
<protein>
    <submittedName>
        <fullName evidence="2">Glycerol-3-phosphate o-acyltransferase</fullName>
    </submittedName>
</protein>
<dbReference type="GO" id="GO:0004366">
    <property type="term" value="F:glycerol-3-phosphate O-acyltransferase activity"/>
    <property type="evidence" value="ECO:0007669"/>
    <property type="project" value="TreeGrafter"/>
</dbReference>
<keyword evidence="3" id="KW-1185">Reference proteome</keyword>
<dbReference type="EMBL" id="JWZX01003158">
    <property type="protein sequence ID" value="KOO23778.1"/>
    <property type="molecule type" value="Genomic_DNA"/>
</dbReference>
<sequence length="462" mass="49986">MRGILLWLAAGAVAILPELGATPFEALFVGSLLVAAWILSNITPKQLIISITLSIIEIFFREMGARNQFKVPGPNMPTIFMCAPHANQFLDPFVVISAVGRTDVCYLAAAKSMRLRFVGLMARLLDSIPVERADDVAFQGRGTVWISPEDGMTVLGRGTDFTQALKPGDAIVVEGRDGPLAIRQVVSDEELLLKRPAPPLPASADEAESGVAESGVAAAAVTAAAPAEAGGYTPYRVNPHVDQSAMFDSVHEALNAGKAIGIFPEGGSHDRPGLLPLKAGVAIMALGALTKYPHMPLRLVPVGLNYFSGHRFRSRVFVDIGEPLTVPSELLPRYMQGGEEKRAATSELMAMLNAALSAITISAPDYDTLEFFWTLRRLIKSSSHGPMSITEQTELARRFAAGYERVLPDGRLWRETERMLAIMRSLLPLLVIAVSPAKAQQIIAERTKLQQDMRTLVDDLAL</sequence>
<feature type="domain" description="Phospholipid/glycerol acyltransferase" evidence="1">
    <location>
        <begin position="79"/>
        <end position="307"/>
    </location>
</feature>
<dbReference type="InterPro" id="IPR002123">
    <property type="entry name" value="Plipid/glycerol_acylTrfase"/>
</dbReference>
<dbReference type="AlphaFoldDB" id="A0A0M0JC31"/>
<evidence type="ECO:0000259" key="1">
    <source>
        <dbReference type="SMART" id="SM00563"/>
    </source>
</evidence>
<dbReference type="OrthoDB" id="2427554at2759"/>
<accession>A0A0M0JC31</accession>
<dbReference type="PANTHER" id="PTHR31605">
    <property type="entry name" value="GLYCEROL-3-PHOSPHATE O-ACYLTRANSFERASE 1"/>
    <property type="match status" value="1"/>
</dbReference>
<dbReference type="GO" id="GO:0016287">
    <property type="term" value="F:glycerone-phosphate O-acyltransferase activity"/>
    <property type="evidence" value="ECO:0007669"/>
    <property type="project" value="TreeGrafter"/>
</dbReference>
<keyword evidence="2" id="KW-0808">Transferase</keyword>
<dbReference type="Pfam" id="PF01553">
    <property type="entry name" value="Acyltransferase"/>
    <property type="match status" value="1"/>
</dbReference>
<dbReference type="GO" id="GO:0008654">
    <property type="term" value="P:phospholipid biosynthetic process"/>
    <property type="evidence" value="ECO:0007669"/>
    <property type="project" value="TreeGrafter"/>
</dbReference>
<organism evidence="2 3">
    <name type="scientific">Chrysochromulina tobinii</name>
    <dbReference type="NCBI Taxonomy" id="1460289"/>
    <lineage>
        <taxon>Eukaryota</taxon>
        <taxon>Haptista</taxon>
        <taxon>Haptophyta</taxon>
        <taxon>Prymnesiophyceae</taxon>
        <taxon>Prymnesiales</taxon>
        <taxon>Chrysochromulinaceae</taxon>
        <taxon>Chrysochromulina</taxon>
    </lineage>
</organism>
<evidence type="ECO:0000313" key="2">
    <source>
        <dbReference type="EMBL" id="KOO23778.1"/>
    </source>
</evidence>
<reference evidence="3" key="1">
    <citation type="journal article" date="2015" name="PLoS Genet.">
        <title>Genome Sequence and Transcriptome Analyses of Chrysochromulina tobin: Metabolic Tools for Enhanced Algal Fitness in the Prominent Order Prymnesiales (Haptophyceae).</title>
        <authorList>
            <person name="Hovde B.T."/>
            <person name="Deodato C.R."/>
            <person name="Hunsperger H.M."/>
            <person name="Ryken S.A."/>
            <person name="Yost W."/>
            <person name="Jha R.K."/>
            <person name="Patterson J."/>
            <person name="Monnat R.J. Jr."/>
            <person name="Barlow S.B."/>
            <person name="Starkenburg S.R."/>
            <person name="Cattolico R.A."/>
        </authorList>
    </citation>
    <scope>NUCLEOTIDE SEQUENCE</scope>
    <source>
        <strain evidence="3">CCMP291</strain>
    </source>
</reference>
<dbReference type="SMART" id="SM00563">
    <property type="entry name" value="PlsC"/>
    <property type="match status" value="1"/>
</dbReference>
<proteinExistence type="predicted"/>
<evidence type="ECO:0000313" key="3">
    <source>
        <dbReference type="Proteomes" id="UP000037460"/>
    </source>
</evidence>
<keyword evidence="2" id="KW-0012">Acyltransferase</keyword>
<dbReference type="SUPFAM" id="SSF69593">
    <property type="entry name" value="Glycerol-3-phosphate (1)-acyltransferase"/>
    <property type="match status" value="1"/>
</dbReference>
<gene>
    <name evidence="2" type="ORF">Ctob_000861</name>
</gene>
<dbReference type="Proteomes" id="UP000037460">
    <property type="component" value="Unassembled WGS sequence"/>
</dbReference>